<evidence type="ECO:0000313" key="12">
    <source>
        <dbReference type="Proteomes" id="UP000242715"/>
    </source>
</evidence>
<dbReference type="GO" id="GO:0034599">
    <property type="term" value="P:cellular response to oxidative stress"/>
    <property type="evidence" value="ECO:0007669"/>
    <property type="project" value="InterPro"/>
</dbReference>
<dbReference type="Proteomes" id="UP000242715">
    <property type="component" value="Unassembled WGS sequence"/>
</dbReference>
<feature type="active site" description="Cysteine sulfenic acid (-SOH) intermediate" evidence="8">
    <location>
        <position position="51"/>
    </location>
</feature>
<evidence type="ECO:0000256" key="2">
    <source>
        <dbReference type="ARBA" id="ARBA00010505"/>
    </source>
</evidence>
<evidence type="ECO:0000256" key="3">
    <source>
        <dbReference type="ARBA" id="ARBA00013016"/>
    </source>
</evidence>
<feature type="domain" description="Thioredoxin" evidence="10">
    <location>
        <begin position="4"/>
        <end position="162"/>
    </location>
</feature>
<name>A0A2Z6MT98_TRISU</name>
<protein>
    <recommendedName>
        <fullName evidence="3 9">Glutaredoxin-dependent peroxiredoxin</fullName>
        <ecNumber evidence="3 9">1.11.1.25</ecNumber>
    </recommendedName>
</protein>
<evidence type="ECO:0000256" key="5">
    <source>
        <dbReference type="ARBA" id="ARBA00022862"/>
    </source>
</evidence>
<evidence type="ECO:0000256" key="6">
    <source>
        <dbReference type="ARBA" id="ARBA00023002"/>
    </source>
</evidence>
<comment type="catalytic activity">
    <reaction evidence="1">
        <text>[glutaredoxin]-dithiol + a hydroperoxide = [glutaredoxin]-disulfide + an alcohol + H2O</text>
        <dbReference type="Rhea" id="RHEA:62624"/>
        <dbReference type="Rhea" id="RHEA-COMP:10729"/>
        <dbReference type="Rhea" id="RHEA-COMP:10730"/>
        <dbReference type="ChEBI" id="CHEBI:15377"/>
        <dbReference type="ChEBI" id="CHEBI:29950"/>
        <dbReference type="ChEBI" id="CHEBI:30879"/>
        <dbReference type="ChEBI" id="CHEBI:35924"/>
        <dbReference type="ChEBI" id="CHEBI:50058"/>
        <dbReference type="EC" id="1.11.1.25"/>
    </reaction>
</comment>
<dbReference type="Gene3D" id="3.40.30.10">
    <property type="entry name" value="Glutaredoxin"/>
    <property type="match status" value="1"/>
</dbReference>
<dbReference type="OrthoDB" id="1882547at2759"/>
<evidence type="ECO:0000256" key="8">
    <source>
        <dbReference type="PIRSR" id="PIRSR637944-1"/>
    </source>
</evidence>
<dbReference type="InterPro" id="IPR013766">
    <property type="entry name" value="Thioredoxin_domain"/>
</dbReference>
<dbReference type="GO" id="GO:0008379">
    <property type="term" value="F:thioredoxin peroxidase activity"/>
    <property type="evidence" value="ECO:0007669"/>
    <property type="project" value="InterPro"/>
</dbReference>
<keyword evidence="5 9" id="KW-0049">Antioxidant</keyword>
<dbReference type="EC" id="1.11.1.25" evidence="3 9"/>
<dbReference type="GO" id="GO:0042744">
    <property type="term" value="P:hydrogen peroxide catabolic process"/>
    <property type="evidence" value="ECO:0007669"/>
    <property type="project" value="TreeGrafter"/>
</dbReference>
<dbReference type="SUPFAM" id="SSF52833">
    <property type="entry name" value="Thioredoxin-like"/>
    <property type="match status" value="1"/>
</dbReference>
<evidence type="ECO:0000256" key="4">
    <source>
        <dbReference type="ARBA" id="ARBA00022559"/>
    </source>
</evidence>
<organism evidence="11 12">
    <name type="scientific">Trifolium subterraneum</name>
    <name type="common">Subterranean clover</name>
    <dbReference type="NCBI Taxonomy" id="3900"/>
    <lineage>
        <taxon>Eukaryota</taxon>
        <taxon>Viridiplantae</taxon>
        <taxon>Streptophyta</taxon>
        <taxon>Embryophyta</taxon>
        <taxon>Tracheophyta</taxon>
        <taxon>Spermatophyta</taxon>
        <taxon>Magnoliopsida</taxon>
        <taxon>eudicotyledons</taxon>
        <taxon>Gunneridae</taxon>
        <taxon>Pentapetalae</taxon>
        <taxon>rosids</taxon>
        <taxon>fabids</taxon>
        <taxon>Fabales</taxon>
        <taxon>Fabaceae</taxon>
        <taxon>Papilionoideae</taxon>
        <taxon>50 kb inversion clade</taxon>
        <taxon>NPAAA clade</taxon>
        <taxon>Hologalegina</taxon>
        <taxon>IRL clade</taxon>
        <taxon>Trifolieae</taxon>
        <taxon>Trifolium</taxon>
    </lineage>
</organism>
<gene>
    <name evidence="11" type="ORF">TSUD_14960</name>
</gene>
<keyword evidence="12" id="KW-1185">Reference proteome</keyword>
<dbReference type="EMBL" id="DF973561">
    <property type="protein sequence ID" value="GAU34581.1"/>
    <property type="molecule type" value="Genomic_DNA"/>
</dbReference>
<sequence>MAPIEVGNVIPNGTLTYLDDTNNIQYVSIHSFAANKKVIILGVLGAFTPICISEHVSSFIEISEILKAKGIDEIICISVNDPFVMNAWNKTFPENKHVKFFADGSATYARALGLEIDLSEFGLGVRSKRFSLLVDNLKVKVAKIEGGGQFTISSAQKIIKAL</sequence>
<evidence type="ECO:0000256" key="1">
    <source>
        <dbReference type="ARBA" id="ARBA00001711"/>
    </source>
</evidence>
<dbReference type="AlphaFoldDB" id="A0A2Z6MT98"/>
<dbReference type="InterPro" id="IPR013740">
    <property type="entry name" value="Redoxin"/>
</dbReference>
<evidence type="ECO:0000256" key="9">
    <source>
        <dbReference type="RuleBase" id="RU366011"/>
    </source>
</evidence>
<evidence type="ECO:0000256" key="7">
    <source>
        <dbReference type="ARBA" id="ARBA00023284"/>
    </source>
</evidence>
<dbReference type="FunFam" id="3.40.30.10:FF:000020">
    <property type="entry name" value="Peroxiredoxin"/>
    <property type="match status" value="1"/>
</dbReference>
<keyword evidence="7 9" id="KW-0676">Redox-active center</keyword>
<dbReference type="PROSITE" id="PS51352">
    <property type="entry name" value="THIOREDOXIN_2"/>
    <property type="match status" value="1"/>
</dbReference>
<dbReference type="InterPro" id="IPR036249">
    <property type="entry name" value="Thioredoxin-like_sf"/>
</dbReference>
<proteinExistence type="inferred from homology"/>
<evidence type="ECO:0000259" key="10">
    <source>
        <dbReference type="PROSITE" id="PS51352"/>
    </source>
</evidence>
<keyword evidence="6 9" id="KW-0560">Oxidoreductase</keyword>
<accession>A0A2Z6MT98</accession>
<dbReference type="Pfam" id="PF08534">
    <property type="entry name" value="Redoxin"/>
    <property type="match status" value="1"/>
</dbReference>
<dbReference type="CDD" id="cd03013">
    <property type="entry name" value="PRX5_like"/>
    <property type="match status" value="1"/>
</dbReference>
<dbReference type="InterPro" id="IPR037944">
    <property type="entry name" value="PRX5-like"/>
</dbReference>
<dbReference type="PANTHER" id="PTHR10430:SF8">
    <property type="entry name" value="PEROXIREDOXIN-2A-RELATED"/>
    <property type="match status" value="1"/>
</dbReference>
<comment type="similarity">
    <text evidence="2 9">Belongs to the peroxiredoxin family. Prx5 subfamily.</text>
</comment>
<dbReference type="GO" id="GO:0005737">
    <property type="term" value="C:cytoplasm"/>
    <property type="evidence" value="ECO:0007669"/>
    <property type="project" value="TreeGrafter"/>
</dbReference>
<keyword evidence="4 9" id="KW-0575">Peroxidase</keyword>
<dbReference type="PANTHER" id="PTHR10430">
    <property type="entry name" value="PEROXIREDOXIN"/>
    <property type="match status" value="1"/>
</dbReference>
<dbReference type="GO" id="GO:0045454">
    <property type="term" value="P:cell redox homeostasis"/>
    <property type="evidence" value="ECO:0007669"/>
    <property type="project" value="TreeGrafter"/>
</dbReference>
<comment type="function">
    <text evidence="9">Thiol-specific peroxidase that catalyzes the reduction of hydrogen peroxide and organic hydroperoxides to water and alcohols, respectively. Plays a role in cell protection against oxidative stress by detoxifying peroxides.</text>
</comment>
<reference evidence="12" key="1">
    <citation type="journal article" date="2017" name="Front. Plant Sci.">
        <title>Climate Clever Clovers: New Paradigm to Reduce the Environmental Footprint of Ruminants by Breeding Low Methanogenic Forages Utilizing Haplotype Variation.</title>
        <authorList>
            <person name="Kaur P."/>
            <person name="Appels R."/>
            <person name="Bayer P.E."/>
            <person name="Keeble-Gagnere G."/>
            <person name="Wang J."/>
            <person name="Hirakawa H."/>
            <person name="Shirasawa K."/>
            <person name="Vercoe P."/>
            <person name="Stefanova K."/>
            <person name="Durmic Z."/>
            <person name="Nichols P."/>
            <person name="Revell C."/>
            <person name="Isobe S.N."/>
            <person name="Edwards D."/>
            <person name="Erskine W."/>
        </authorList>
    </citation>
    <scope>NUCLEOTIDE SEQUENCE [LARGE SCALE GENOMIC DNA]</scope>
    <source>
        <strain evidence="12">cv. Daliak</strain>
    </source>
</reference>
<evidence type="ECO:0000313" key="11">
    <source>
        <dbReference type="EMBL" id="GAU34581.1"/>
    </source>
</evidence>